<evidence type="ECO:0000313" key="3">
    <source>
        <dbReference type="Proteomes" id="UP001597116"/>
    </source>
</evidence>
<organism evidence="2 3">
    <name type="scientific">Larkinella insperata</name>
    <dbReference type="NCBI Taxonomy" id="332158"/>
    <lineage>
        <taxon>Bacteria</taxon>
        <taxon>Pseudomonadati</taxon>
        <taxon>Bacteroidota</taxon>
        <taxon>Cytophagia</taxon>
        <taxon>Cytophagales</taxon>
        <taxon>Spirosomataceae</taxon>
        <taxon>Larkinella</taxon>
    </lineage>
</organism>
<reference evidence="3" key="1">
    <citation type="journal article" date="2019" name="Int. J. Syst. Evol. Microbiol.">
        <title>The Global Catalogue of Microorganisms (GCM) 10K type strain sequencing project: providing services to taxonomists for standard genome sequencing and annotation.</title>
        <authorList>
            <consortium name="The Broad Institute Genomics Platform"/>
            <consortium name="The Broad Institute Genome Sequencing Center for Infectious Disease"/>
            <person name="Wu L."/>
            <person name="Ma J."/>
        </authorList>
    </citation>
    <scope>NUCLEOTIDE SEQUENCE [LARGE SCALE GENOMIC DNA]</scope>
    <source>
        <strain evidence="3">CCUG 55608</strain>
    </source>
</reference>
<gene>
    <name evidence="2" type="ORF">ACFQ4C_01990</name>
</gene>
<keyword evidence="3" id="KW-1185">Reference proteome</keyword>
<feature type="region of interest" description="Disordered" evidence="1">
    <location>
        <begin position="64"/>
        <end position="102"/>
    </location>
</feature>
<sequence length="698" mass="77839">MKPILAVCIGLAGPGIFALTAVLPDVVPNSHPPRADARTARYPDGQLAVHLLDDQRGALAGKEQLRPVDAAPPKKNKTPEPPTAAELPRVDFEGTPLTSSAPIQLGKSQANARLARPVNNYDFAEQKAKWTVNLNRFPPFESNSRFPFIYDGPLFLPKSSFDILSRGATHVYPLGRIRERHPSYFTAQNLPRQKRAVMIGDFTLYKIAGIQADRLAAKVGESDPRVIRLRQLNAGPKVDGVVKHRMVIHPETIDYLAWYLWDEIKGQTGQGVGVDLVSIDVETDQYPAVENASNPNVHNQRIADQYQMLGLLYRAVGKLAAAEGKPIRIMAYSDGLIEGGGKLWNKEDRAFFANYLTGPESSKPFSSSTHPYILALKELGGFVGNGNYSRCTWGHESWYDKDAAGNYIIVNGVRQTRTTDHTAQLYGQPVKLKGIDSRVNNQKEADVAMLFPTYTLSAIQSYGFALNDGQPRRRYSQKAGVFKNTEMAEYLRHDTETLGFAPGNELGDRPLNPQLIEGVTMSRSAFGALWLWSAEGPYEFGKKQEGGISAKGPIEFMLKGRHRSQNLLVPFFAKHSDYWMGFPFKNFLDEFNGDPNRANAGYAQKYPPIWTLSAGRDLLIFAQYFAQDVDENRELKVTHGKLPGWSYTLPMKGREAAFEAVVLPEAVRDCDPKDLRFEYTDLMGTRRIVSGDWHYPAN</sequence>
<evidence type="ECO:0000313" key="2">
    <source>
        <dbReference type="EMBL" id="MFD1139854.1"/>
    </source>
</evidence>
<evidence type="ECO:0000256" key="1">
    <source>
        <dbReference type="SAM" id="MobiDB-lite"/>
    </source>
</evidence>
<dbReference type="Proteomes" id="UP001597116">
    <property type="component" value="Unassembled WGS sequence"/>
</dbReference>
<dbReference type="RefSeq" id="WP_265990531.1">
    <property type="nucleotide sequence ID" value="NZ_CP110973.1"/>
</dbReference>
<proteinExistence type="predicted"/>
<protein>
    <submittedName>
        <fullName evidence="2">Uncharacterized protein</fullName>
    </submittedName>
</protein>
<name>A0ABW3Q123_9BACT</name>
<dbReference type="EMBL" id="JBHTLP010000001">
    <property type="protein sequence ID" value="MFD1139854.1"/>
    <property type="molecule type" value="Genomic_DNA"/>
</dbReference>
<comment type="caution">
    <text evidence="2">The sequence shown here is derived from an EMBL/GenBank/DDBJ whole genome shotgun (WGS) entry which is preliminary data.</text>
</comment>
<accession>A0ABW3Q123</accession>